<sequence>MTTAAFDSHAHYKRMTDGGIPPDQAEATLAVIQDAIASQDARLATKSDVDLAKESMLRAVSDLKAHIVWYMLAFSLGQVALIVGLVKAFGRVGA</sequence>
<dbReference type="OrthoDB" id="9133087at2"/>
<dbReference type="EMBL" id="FCNX02000029">
    <property type="protein sequence ID" value="SAL03213.1"/>
    <property type="molecule type" value="Genomic_DNA"/>
</dbReference>
<comment type="caution">
    <text evidence="2">The sequence shown here is derived from an EMBL/GenBank/DDBJ whole genome shotgun (WGS) entry which is preliminary data.</text>
</comment>
<gene>
    <name evidence="2" type="ORF">AWB77_06738</name>
</gene>
<keyword evidence="3" id="KW-1185">Reference proteome</keyword>
<feature type="transmembrane region" description="Helical" evidence="1">
    <location>
        <begin position="67"/>
        <end position="89"/>
    </location>
</feature>
<dbReference type="RefSeq" id="WP_157694970.1">
    <property type="nucleotide sequence ID" value="NZ_FCNX02000029.1"/>
</dbReference>
<dbReference type="STRING" id="1777138.AWB77_06738"/>
<reference evidence="2" key="1">
    <citation type="submission" date="2016-01" db="EMBL/GenBank/DDBJ databases">
        <authorList>
            <person name="Peeters C."/>
        </authorList>
    </citation>
    <scope>NUCLEOTIDE SEQUENCE</scope>
    <source>
        <strain evidence="2">LMG 29320</strain>
    </source>
</reference>
<protein>
    <recommendedName>
        <fullName evidence="4">DUF1640 domain-containing protein</fullName>
    </recommendedName>
</protein>
<proteinExistence type="predicted"/>
<dbReference type="AlphaFoldDB" id="A0A158E8X8"/>
<evidence type="ECO:0008006" key="4">
    <source>
        <dbReference type="Google" id="ProtNLM"/>
    </source>
</evidence>
<keyword evidence="1" id="KW-1133">Transmembrane helix</keyword>
<accession>A0A158E8X8</accession>
<evidence type="ECO:0000313" key="2">
    <source>
        <dbReference type="EMBL" id="SAL03213.1"/>
    </source>
</evidence>
<evidence type="ECO:0000313" key="3">
    <source>
        <dbReference type="Proteomes" id="UP000054903"/>
    </source>
</evidence>
<keyword evidence="1" id="KW-0812">Transmembrane</keyword>
<keyword evidence="1" id="KW-0472">Membrane</keyword>
<dbReference type="Proteomes" id="UP000054903">
    <property type="component" value="Unassembled WGS sequence"/>
</dbReference>
<evidence type="ECO:0000256" key="1">
    <source>
        <dbReference type="SAM" id="Phobius"/>
    </source>
</evidence>
<organism evidence="2 3">
    <name type="scientific">Caballeronia fortuita</name>
    <dbReference type="NCBI Taxonomy" id="1777138"/>
    <lineage>
        <taxon>Bacteria</taxon>
        <taxon>Pseudomonadati</taxon>
        <taxon>Pseudomonadota</taxon>
        <taxon>Betaproteobacteria</taxon>
        <taxon>Burkholderiales</taxon>
        <taxon>Burkholderiaceae</taxon>
        <taxon>Caballeronia</taxon>
    </lineage>
</organism>
<name>A0A158E8X8_9BURK</name>